<evidence type="ECO:0000313" key="3">
    <source>
        <dbReference type="EMBL" id="MBI1620510.1"/>
    </source>
</evidence>
<accession>A0ABS0SB39</accession>
<feature type="signal peptide" evidence="2">
    <location>
        <begin position="1"/>
        <end position="19"/>
    </location>
</feature>
<reference evidence="3 4" key="1">
    <citation type="submission" date="2020-10" db="EMBL/GenBank/DDBJ databases">
        <title>Aquamicrobium zhengzhouensis sp. nov., a exopolysaccharide producing bacterium isolated from farmland soil.</title>
        <authorList>
            <person name="Wang X."/>
        </authorList>
    </citation>
    <scope>NUCLEOTIDE SEQUENCE [LARGE SCALE GENOMIC DNA]</scope>
    <source>
        <strain evidence="4">cd-1</strain>
    </source>
</reference>
<feature type="compositionally biased region" description="Polar residues" evidence="1">
    <location>
        <begin position="36"/>
        <end position="48"/>
    </location>
</feature>
<protein>
    <recommendedName>
        <fullName evidence="5">DUF2946 domain-containing protein</fullName>
    </recommendedName>
</protein>
<proteinExistence type="predicted"/>
<organism evidence="3 4">
    <name type="scientific">Aquamicrobium zhengzhouense</name>
    <dbReference type="NCBI Taxonomy" id="2781738"/>
    <lineage>
        <taxon>Bacteria</taxon>
        <taxon>Pseudomonadati</taxon>
        <taxon>Pseudomonadota</taxon>
        <taxon>Alphaproteobacteria</taxon>
        <taxon>Hyphomicrobiales</taxon>
        <taxon>Phyllobacteriaceae</taxon>
        <taxon>Aquamicrobium</taxon>
    </lineage>
</organism>
<dbReference type="Proteomes" id="UP000601789">
    <property type="component" value="Unassembled WGS sequence"/>
</dbReference>
<feature type="chain" id="PRO_5045794147" description="DUF2946 domain-containing protein" evidence="2">
    <location>
        <begin position="20"/>
        <end position="123"/>
    </location>
</feature>
<gene>
    <name evidence="3" type="ORF">IOD40_07530</name>
</gene>
<feature type="region of interest" description="Disordered" evidence="1">
    <location>
        <begin position="34"/>
        <end position="71"/>
    </location>
</feature>
<sequence>MSALALLATVMFMAHGAMAETLGLHVHALDAAQPCHTESSSDATNWLSDSVAHDESSSVADPQSGVDQHNSSACCGKACMAALVPDQVPRLQSPRGDQKSLVLACWLTGLSPEGPRRPPRTSN</sequence>
<feature type="compositionally biased region" description="Polar residues" evidence="1">
    <location>
        <begin position="57"/>
        <end position="71"/>
    </location>
</feature>
<comment type="caution">
    <text evidence="3">The sequence shown here is derived from an EMBL/GenBank/DDBJ whole genome shotgun (WGS) entry which is preliminary data.</text>
</comment>
<evidence type="ECO:0000313" key="4">
    <source>
        <dbReference type="Proteomes" id="UP000601789"/>
    </source>
</evidence>
<dbReference type="EMBL" id="JADGMQ010000003">
    <property type="protein sequence ID" value="MBI1620510.1"/>
    <property type="molecule type" value="Genomic_DNA"/>
</dbReference>
<evidence type="ECO:0000256" key="2">
    <source>
        <dbReference type="SAM" id="SignalP"/>
    </source>
</evidence>
<keyword evidence="4" id="KW-1185">Reference proteome</keyword>
<dbReference type="RefSeq" id="WP_198475911.1">
    <property type="nucleotide sequence ID" value="NZ_JADGMQ010000003.1"/>
</dbReference>
<name>A0ABS0SB39_9HYPH</name>
<keyword evidence="2" id="KW-0732">Signal</keyword>
<evidence type="ECO:0008006" key="5">
    <source>
        <dbReference type="Google" id="ProtNLM"/>
    </source>
</evidence>
<evidence type="ECO:0000256" key="1">
    <source>
        <dbReference type="SAM" id="MobiDB-lite"/>
    </source>
</evidence>